<evidence type="ECO:0000256" key="1">
    <source>
        <dbReference type="ARBA" id="ARBA00022723"/>
    </source>
</evidence>
<dbReference type="GO" id="GO:0018773">
    <property type="term" value="F:acetylpyruvate hydrolase activity"/>
    <property type="evidence" value="ECO:0007669"/>
    <property type="project" value="TreeGrafter"/>
</dbReference>
<name>A0A7X0JRB8_9GAMM</name>
<comment type="caution">
    <text evidence="3">The sequence shown here is derived from an EMBL/GenBank/DDBJ whole genome shotgun (WGS) entry which is preliminary data.</text>
</comment>
<evidence type="ECO:0000313" key="3">
    <source>
        <dbReference type="EMBL" id="MBB6519955.1"/>
    </source>
</evidence>
<evidence type="ECO:0000313" key="4">
    <source>
        <dbReference type="Proteomes" id="UP000528457"/>
    </source>
</evidence>
<dbReference type="AlphaFoldDB" id="A0A7X0JRB8"/>
<dbReference type="Pfam" id="PF01557">
    <property type="entry name" value="FAA_hydrolase"/>
    <property type="match status" value="1"/>
</dbReference>
<dbReference type="GO" id="GO:0046872">
    <property type="term" value="F:metal ion binding"/>
    <property type="evidence" value="ECO:0007669"/>
    <property type="project" value="UniProtKB-KW"/>
</dbReference>
<dbReference type="PANTHER" id="PTHR11820">
    <property type="entry name" value="ACYLPYRUVASE"/>
    <property type="match status" value="1"/>
</dbReference>
<keyword evidence="4" id="KW-1185">Reference proteome</keyword>
<accession>A0A7X0JRB8</accession>
<keyword evidence="1" id="KW-0479">Metal-binding</keyword>
<dbReference type="InParanoid" id="A0A7X0JRB8"/>
<dbReference type="EMBL" id="JACHHT010000001">
    <property type="protein sequence ID" value="MBB6519955.1"/>
    <property type="molecule type" value="Genomic_DNA"/>
</dbReference>
<dbReference type="PANTHER" id="PTHR11820:SF7">
    <property type="entry name" value="ACYLPYRUVASE FAHD1, MITOCHONDRIAL"/>
    <property type="match status" value="1"/>
</dbReference>
<protein>
    <submittedName>
        <fullName evidence="3">2-keto-4-pentenoate hydratase/2-oxohepta-3-ene-1,7-dioic acid hydratase in catechol pathway</fullName>
    </submittedName>
</protein>
<dbReference type="InterPro" id="IPR036663">
    <property type="entry name" value="Fumarylacetoacetase_C_sf"/>
</dbReference>
<evidence type="ECO:0000259" key="2">
    <source>
        <dbReference type="Pfam" id="PF01557"/>
    </source>
</evidence>
<dbReference type="SUPFAM" id="SSF56529">
    <property type="entry name" value="FAH"/>
    <property type="match status" value="1"/>
</dbReference>
<dbReference type="InterPro" id="IPR011234">
    <property type="entry name" value="Fumarylacetoacetase-like_C"/>
</dbReference>
<dbReference type="FunCoup" id="A0A7X0JRB8">
    <property type="interactions" value="430"/>
</dbReference>
<organism evidence="3 4">
    <name type="scientific">Pseudoteredinibacter isoporae</name>
    <dbReference type="NCBI Taxonomy" id="570281"/>
    <lineage>
        <taxon>Bacteria</taxon>
        <taxon>Pseudomonadati</taxon>
        <taxon>Pseudomonadota</taxon>
        <taxon>Gammaproteobacteria</taxon>
        <taxon>Cellvibrionales</taxon>
        <taxon>Cellvibrionaceae</taxon>
        <taxon>Pseudoteredinibacter</taxon>
    </lineage>
</organism>
<feature type="domain" description="Fumarylacetoacetase-like C-terminal" evidence="2">
    <location>
        <begin position="22"/>
        <end position="213"/>
    </location>
</feature>
<dbReference type="Gene3D" id="3.90.850.10">
    <property type="entry name" value="Fumarylacetoacetase-like, C-terminal domain"/>
    <property type="match status" value="1"/>
</dbReference>
<gene>
    <name evidence="3" type="ORF">HNR48_000233</name>
</gene>
<proteinExistence type="predicted"/>
<reference evidence="3 4" key="1">
    <citation type="submission" date="2020-08" db="EMBL/GenBank/DDBJ databases">
        <title>Genomic Encyclopedia of Type Strains, Phase IV (KMG-IV): sequencing the most valuable type-strain genomes for metagenomic binning, comparative biology and taxonomic classification.</title>
        <authorList>
            <person name="Goeker M."/>
        </authorList>
    </citation>
    <scope>NUCLEOTIDE SEQUENCE [LARGE SCALE GENOMIC DNA]</scope>
    <source>
        <strain evidence="3 4">DSM 22368</strain>
    </source>
</reference>
<dbReference type="Proteomes" id="UP000528457">
    <property type="component" value="Unassembled WGS sequence"/>
</dbReference>
<dbReference type="NCBIfam" id="NF007967">
    <property type="entry name" value="PRK10691.1"/>
    <property type="match status" value="1"/>
</dbReference>
<dbReference type="RefSeq" id="WP_243749342.1">
    <property type="nucleotide sequence ID" value="NZ_JAAONY010000001.1"/>
</dbReference>
<sequence>MAAEIMLDGQPFAPCVEKGVGKVVCVGRNYAAHAAELNNPIPEEPILFMKPPTAISRISPHFSIPGNRGECHIETEIAILIGAEIARATDFQANIAIAGIGIGLDLTLREVQSALKEKGLPWEKSKAFDGSCPVSGFISPSEDEDWAALELSMKRNHLVQQEGRSADMLNGILPLIGHITQHFTLMPGDIVLTGTPAGVGPIEPGDLLEFELKTKEQSIQLSSEVVARTF</sequence>